<dbReference type="InterPro" id="IPR011013">
    <property type="entry name" value="Gal_mutarotase_sf_dom"/>
</dbReference>
<gene>
    <name evidence="6" type="ORF">FD09_GL000465</name>
</gene>
<dbReference type="Pfam" id="PF01074">
    <property type="entry name" value="Glyco_hydro_38N"/>
    <property type="match status" value="1"/>
</dbReference>
<evidence type="ECO:0000256" key="1">
    <source>
        <dbReference type="ARBA" id="ARBA00009792"/>
    </source>
</evidence>
<reference evidence="6 7" key="1">
    <citation type="journal article" date="2015" name="Genome Announc.">
        <title>Expanding the biotechnology potential of lactobacilli through comparative genomics of 213 strains and associated genera.</title>
        <authorList>
            <person name="Sun Z."/>
            <person name="Harris H.M."/>
            <person name="McCann A."/>
            <person name="Guo C."/>
            <person name="Argimon S."/>
            <person name="Zhang W."/>
            <person name="Yang X."/>
            <person name="Jeffery I.B."/>
            <person name="Cooney J.C."/>
            <person name="Kagawa T.F."/>
            <person name="Liu W."/>
            <person name="Song Y."/>
            <person name="Salvetti E."/>
            <person name="Wrobel A."/>
            <person name="Rasinkangas P."/>
            <person name="Parkhill J."/>
            <person name="Rea M.C."/>
            <person name="O'Sullivan O."/>
            <person name="Ritari J."/>
            <person name="Douillard F.P."/>
            <person name="Paul Ross R."/>
            <person name="Yang R."/>
            <person name="Briner A.E."/>
            <person name="Felis G.E."/>
            <person name="de Vos W.M."/>
            <person name="Barrangou R."/>
            <person name="Klaenhammer T.R."/>
            <person name="Caufield P.W."/>
            <person name="Cui Y."/>
            <person name="Zhang H."/>
            <person name="O'Toole P.W."/>
        </authorList>
    </citation>
    <scope>NUCLEOTIDE SEQUENCE [LARGE SCALE GENOMIC DNA]</scope>
    <source>
        <strain evidence="6 7">DSM 12744</strain>
    </source>
</reference>
<dbReference type="STRING" id="1423792.FD09_GL000465"/>
<dbReference type="InterPro" id="IPR000602">
    <property type="entry name" value="Glyco_hydro_38_N"/>
</dbReference>
<dbReference type="SMART" id="SM00872">
    <property type="entry name" value="Alpha-mann_mid"/>
    <property type="match status" value="1"/>
</dbReference>
<dbReference type="GO" id="GO:0046872">
    <property type="term" value="F:metal ion binding"/>
    <property type="evidence" value="ECO:0007669"/>
    <property type="project" value="UniProtKB-KW"/>
</dbReference>
<keyword evidence="4" id="KW-0326">Glycosidase</keyword>
<keyword evidence="2" id="KW-0479">Metal-binding</keyword>
<dbReference type="InterPro" id="IPR015341">
    <property type="entry name" value="Glyco_hydro_38_cen"/>
</dbReference>
<comment type="caution">
    <text evidence="6">The sequence shown here is derived from an EMBL/GenBank/DDBJ whole genome shotgun (WGS) entry which is preliminary data.</text>
</comment>
<evidence type="ECO:0000313" key="7">
    <source>
        <dbReference type="Proteomes" id="UP000051330"/>
    </source>
</evidence>
<evidence type="ECO:0000313" key="6">
    <source>
        <dbReference type="EMBL" id="KRL14804.1"/>
    </source>
</evidence>
<dbReference type="OrthoDB" id="9764050at2"/>
<name>A0A0R1N8X6_9LACO</name>
<dbReference type="PANTHER" id="PTHR46017:SF2">
    <property type="entry name" value="MANNOSYLGLYCERATE HYDROLASE"/>
    <property type="match status" value="1"/>
</dbReference>
<dbReference type="PATRIC" id="fig|1423792.3.peg.469"/>
<dbReference type="Pfam" id="PF07748">
    <property type="entry name" value="Glyco_hydro_38C"/>
    <property type="match status" value="1"/>
</dbReference>
<dbReference type="Gene3D" id="3.20.110.10">
    <property type="entry name" value="Glycoside hydrolase 38, N terminal domain"/>
    <property type="match status" value="1"/>
</dbReference>
<dbReference type="Proteomes" id="UP000051330">
    <property type="component" value="Unassembled WGS sequence"/>
</dbReference>
<dbReference type="PANTHER" id="PTHR46017">
    <property type="entry name" value="ALPHA-MANNOSIDASE 2C1"/>
    <property type="match status" value="1"/>
</dbReference>
<dbReference type="CDD" id="cd10815">
    <property type="entry name" value="GH38N_AMII_EcMngB_like"/>
    <property type="match status" value="1"/>
</dbReference>
<dbReference type="Gene3D" id="2.70.98.30">
    <property type="entry name" value="Golgi alpha-mannosidase II, domain 4"/>
    <property type="match status" value="1"/>
</dbReference>
<dbReference type="GO" id="GO:0009313">
    <property type="term" value="P:oligosaccharide catabolic process"/>
    <property type="evidence" value="ECO:0007669"/>
    <property type="project" value="TreeGrafter"/>
</dbReference>
<dbReference type="InterPro" id="IPR011682">
    <property type="entry name" value="Glyco_hydro_38_C"/>
</dbReference>
<dbReference type="Pfam" id="PF09261">
    <property type="entry name" value="Alpha-mann_mid"/>
    <property type="match status" value="1"/>
</dbReference>
<proteinExistence type="inferred from homology"/>
<feature type="domain" description="Glycoside hydrolase family 38 central" evidence="5">
    <location>
        <begin position="267"/>
        <end position="345"/>
    </location>
</feature>
<dbReference type="InterPro" id="IPR028995">
    <property type="entry name" value="Glyco_hydro_57/38_cen_sf"/>
</dbReference>
<evidence type="ECO:0000259" key="5">
    <source>
        <dbReference type="SMART" id="SM00872"/>
    </source>
</evidence>
<comment type="similarity">
    <text evidence="1">Belongs to the glycosyl hydrolase 38 family.</text>
</comment>
<keyword evidence="7" id="KW-1185">Reference proteome</keyword>
<accession>A0A0R1N8X6</accession>
<evidence type="ECO:0000256" key="4">
    <source>
        <dbReference type="ARBA" id="ARBA00023295"/>
    </source>
</evidence>
<dbReference type="GO" id="GO:0006013">
    <property type="term" value="P:mannose metabolic process"/>
    <property type="evidence" value="ECO:0007669"/>
    <property type="project" value="InterPro"/>
</dbReference>
<dbReference type="AlphaFoldDB" id="A0A0R1N8X6"/>
<organism evidence="6 7">
    <name type="scientific">Schleiferilactobacillus perolens DSM 12744</name>
    <dbReference type="NCBI Taxonomy" id="1423792"/>
    <lineage>
        <taxon>Bacteria</taxon>
        <taxon>Bacillati</taxon>
        <taxon>Bacillota</taxon>
        <taxon>Bacilli</taxon>
        <taxon>Lactobacillales</taxon>
        <taxon>Lactobacillaceae</taxon>
        <taxon>Schleiferilactobacillus</taxon>
    </lineage>
</organism>
<dbReference type="SUPFAM" id="SSF74650">
    <property type="entry name" value="Galactose mutarotase-like"/>
    <property type="match status" value="1"/>
</dbReference>
<evidence type="ECO:0000256" key="3">
    <source>
        <dbReference type="ARBA" id="ARBA00022801"/>
    </source>
</evidence>
<dbReference type="InterPro" id="IPR027291">
    <property type="entry name" value="Glyco_hydro_38_N_sf"/>
</dbReference>
<dbReference type="GO" id="GO:0004559">
    <property type="term" value="F:alpha-mannosidase activity"/>
    <property type="evidence" value="ECO:0007669"/>
    <property type="project" value="InterPro"/>
</dbReference>
<dbReference type="SUPFAM" id="SSF88688">
    <property type="entry name" value="Families 57/38 glycoside transferase middle domain"/>
    <property type="match status" value="1"/>
</dbReference>
<keyword evidence="3" id="KW-0378">Hydrolase</keyword>
<dbReference type="RefSeq" id="WP_057817820.1">
    <property type="nucleotide sequence ID" value="NZ_AZEC01000001.1"/>
</dbReference>
<protein>
    <submittedName>
        <fullName evidence="6">Alpha-mannosidase mngB</fullName>
    </submittedName>
</protein>
<sequence length="869" mass="96998">MKKVYVIAHTHWDLEWYFTRQHARVQFAYHMDEVLQALATNKIDYYLVDGQMSILDDYLQTAPEKRSLITQFVQAGRLFIGPWYTQIDEMVTSGEAIVRNLQLGHQVAQGLGGEMPVGYLPDSFGQGQDMPKIYNGFDITKAVFWRGMPKEKSARYFYWTSDDDSQVLVANLRNGYPVGTELIESDDYAALLHKISSDTDSNDLVLPVGGDQRPVDFNLKARIAAANQAVPEYHLAESTYPEFFAQLQKNKDLPHYQGEFVDASTSKIHRGIYSSRADLKQIYDQLERCLTDTIEPLMAIAQYHGVPAKPGIVADLWKTVARGQAHDSSGGSNSDETNDDIRHRGVVALQSADALKAYLLRKLSSHVAAPLDLFFWNPAPTTAKRIFTAIVATRQPSFILQNAAGETVPFEVTHQEKVDMAVIRHDPQTMTPDIFYNTTVAIPLTIPATDWLGLQVEEQNTALALRPVQSTIENTFYQLSFTDHTLTLTDKRTGQVYPNFITVEDGGDEGDTYDYSPAYHDWVLSLGFDQADGKGQQGTYQSHLCLTGHWLVPADLQARTEHHAQTAIPYSVTFTLQADDPTIGFTAALDNTAKDHRMRLVLHTDVAASDSFADTPFGMIQRPVVDPHLQDWQAIGYKEEPTTLRPMIHLANTHDDQHSWTFLGLGEKDFQIIGEHFNDLAITLFRGVGYLGRPDLKRRPGDASGLQTKYVPTPDSQLLGHRVFKGGICLDPTFSPAVLQARHHQLAQGSLYFQQQTLDRFTSPIQYFPINENPQALVHHPLLDLHAPGVVVSSLTATQDGTGLVLRIYNPTKTTIAAPGTLDLMQNSNICALNLNDRVRSVLASTTKSLTLAAMRPGEIRSYGIYPIQ</sequence>
<evidence type="ECO:0000256" key="2">
    <source>
        <dbReference type="ARBA" id="ARBA00022723"/>
    </source>
</evidence>
<dbReference type="EMBL" id="AZEC01000001">
    <property type="protein sequence ID" value="KRL14804.1"/>
    <property type="molecule type" value="Genomic_DNA"/>
</dbReference>
<dbReference type="InterPro" id="IPR037094">
    <property type="entry name" value="Glyco_hydro_38_cen_sf"/>
</dbReference>
<dbReference type="SUPFAM" id="SSF88713">
    <property type="entry name" value="Glycoside hydrolase/deacetylase"/>
    <property type="match status" value="1"/>
</dbReference>
<dbReference type="GO" id="GO:0030246">
    <property type="term" value="F:carbohydrate binding"/>
    <property type="evidence" value="ECO:0007669"/>
    <property type="project" value="InterPro"/>
</dbReference>
<dbReference type="InterPro" id="IPR011330">
    <property type="entry name" value="Glyco_hydro/deAcase_b/a-brl"/>
</dbReference>
<dbReference type="Gene3D" id="1.20.1270.50">
    <property type="entry name" value="Glycoside hydrolase family 38, central domain"/>
    <property type="match status" value="1"/>
</dbReference>